<feature type="compositionally biased region" description="Low complexity" evidence="1">
    <location>
        <begin position="23"/>
        <end position="38"/>
    </location>
</feature>
<accession>A0A8T4IHY1</accession>
<dbReference type="Proteomes" id="UP000675554">
    <property type="component" value="Unassembled WGS sequence"/>
</dbReference>
<evidence type="ECO:0000256" key="2">
    <source>
        <dbReference type="SAM" id="SignalP"/>
    </source>
</evidence>
<comment type="caution">
    <text evidence="3">The sequence shown here is derived from an EMBL/GenBank/DDBJ whole genome shotgun (WGS) entry which is preliminary data.</text>
</comment>
<keyword evidence="2" id="KW-0732">Signal</keyword>
<feature type="signal peptide" evidence="2">
    <location>
        <begin position="1"/>
        <end position="21"/>
    </location>
</feature>
<organism evidence="3 4">
    <name type="scientific">Streptomyces daliensis</name>
    <dbReference type="NCBI Taxonomy" id="299421"/>
    <lineage>
        <taxon>Bacteria</taxon>
        <taxon>Bacillati</taxon>
        <taxon>Actinomycetota</taxon>
        <taxon>Actinomycetes</taxon>
        <taxon>Kitasatosporales</taxon>
        <taxon>Streptomycetaceae</taxon>
        <taxon>Streptomyces</taxon>
    </lineage>
</organism>
<reference evidence="3" key="1">
    <citation type="submission" date="2021-04" db="EMBL/GenBank/DDBJ databases">
        <title>Sequencing of actinobacteria type strains.</title>
        <authorList>
            <person name="Nguyen G.-S."/>
            <person name="Wentzel A."/>
        </authorList>
    </citation>
    <scope>NUCLEOTIDE SEQUENCE</scope>
    <source>
        <strain evidence="3">DSM 42095</strain>
    </source>
</reference>
<sequence>MKTQILAAVTLAAVATFGLTACGEDSSSGSGKSLSDEGPQQQRYQKCMEEHGMDMPAPGEVKEGEMDVQQPGESSAEQEAARMACAKYAPAQDAPEDVSKADQDRALKKAECLRKEGIDAKDPEPGTVEIGIGEDSDVSQEKLVEAFSVCNKKFGGKRG</sequence>
<evidence type="ECO:0000256" key="1">
    <source>
        <dbReference type="SAM" id="MobiDB-lite"/>
    </source>
</evidence>
<feature type="region of interest" description="Disordered" evidence="1">
    <location>
        <begin position="22"/>
        <end position="103"/>
    </location>
</feature>
<protein>
    <recommendedName>
        <fullName evidence="5">Lipoprotein</fullName>
    </recommendedName>
</protein>
<feature type="chain" id="PRO_5038888211" description="Lipoprotein" evidence="2">
    <location>
        <begin position="22"/>
        <end position="159"/>
    </location>
</feature>
<evidence type="ECO:0000313" key="3">
    <source>
        <dbReference type="EMBL" id="MBR7671936.1"/>
    </source>
</evidence>
<dbReference type="AlphaFoldDB" id="A0A8T4IHY1"/>
<dbReference type="EMBL" id="JAGSMN010000050">
    <property type="protein sequence ID" value="MBR7671936.1"/>
    <property type="molecule type" value="Genomic_DNA"/>
</dbReference>
<evidence type="ECO:0008006" key="5">
    <source>
        <dbReference type="Google" id="ProtNLM"/>
    </source>
</evidence>
<evidence type="ECO:0000313" key="4">
    <source>
        <dbReference type="Proteomes" id="UP000675554"/>
    </source>
</evidence>
<keyword evidence="4" id="KW-1185">Reference proteome</keyword>
<dbReference type="PROSITE" id="PS51257">
    <property type="entry name" value="PROKAR_LIPOPROTEIN"/>
    <property type="match status" value="1"/>
</dbReference>
<gene>
    <name evidence="3" type="ORF">KDA82_02555</name>
</gene>
<proteinExistence type="predicted"/>
<name>A0A8T4IHY1_9ACTN</name>